<dbReference type="SUPFAM" id="SSF58104">
    <property type="entry name" value="Methyl-accepting chemotaxis protein (MCP) signaling domain"/>
    <property type="match status" value="1"/>
</dbReference>
<keyword evidence="2" id="KW-0488">Methylation</keyword>
<evidence type="ECO:0000256" key="3">
    <source>
        <dbReference type="ARBA" id="ARBA00029447"/>
    </source>
</evidence>
<dbReference type="InterPro" id="IPR003660">
    <property type="entry name" value="HAMP_dom"/>
</dbReference>
<dbReference type="GO" id="GO:0007165">
    <property type="term" value="P:signal transduction"/>
    <property type="evidence" value="ECO:0007669"/>
    <property type="project" value="UniProtKB-KW"/>
</dbReference>
<evidence type="ECO:0000259" key="9">
    <source>
        <dbReference type="PROSITE" id="PS50885"/>
    </source>
</evidence>
<dbReference type="NCBIfam" id="TIGR00229">
    <property type="entry name" value="sensory_box"/>
    <property type="match status" value="2"/>
</dbReference>
<feature type="domain" description="Methyl-accepting transducer" evidence="6">
    <location>
        <begin position="449"/>
        <end position="678"/>
    </location>
</feature>
<dbReference type="FunFam" id="1.10.287.950:FF:000001">
    <property type="entry name" value="Methyl-accepting chemotaxis sensory transducer"/>
    <property type="match status" value="1"/>
</dbReference>
<keyword evidence="11" id="KW-1185">Reference proteome</keyword>
<dbReference type="InterPro" id="IPR004090">
    <property type="entry name" value="Chemotax_Me-accpt_rcpt"/>
</dbReference>
<evidence type="ECO:0000259" key="8">
    <source>
        <dbReference type="PROSITE" id="PS50113"/>
    </source>
</evidence>
<gene>
    <name evidence="10" type="ORF">G3576_16965</name>
</gene>
<evidence type="ECO:0000259" key="7">
    <source>
        <dbReference type="PROSITE" id="PS50112"/>
    </source>
</evidence>
<dbReference type="PROSITE" id="PS50112">
    <property type="entry name" value="PAS"/>
    <property type="match status" value="1"/>
</dbReference>
<reference evidence="10 11" key="1">
    <citation type="submission" date="2020-02" db="EMBL/GenBank/DDBJ databases">
        <authorList>
            <person name="Kim H.M."/>
            <person name="Jeon C.O."/>
        </authorList>
    </citation>
    <scope>NUCLEOTIDE SEQUENCE [LARGE SCALE GENOMIC DNA]</scope>
    <source>
        <strain evidence="10 11">PeD5</strain>
    </source>
</reference>
<dbReference type="GO" id="GO:0004888">
    <property type="term" value="F:transmembrane signaling receptor activity"/>
    <property type="evidence" value="ECO:0007669"/>
    <property type="project" value="InterPro"/>
</dbReference>
<dbReference type="GO" id="GO:0006935">
    <property type="term" value="P:chemotaxis"/>
    <property type="evidence" value="ECO:0007669"/>
    <property type="project" value="InterPro"/>
</dbReference>
<dbReference type="InterPro" id="IPR000014">
    <property type="entry name" value="PAS"/>
</dbReference>
<comment type="caution">
    <text evidence="10">The sequence shown here is derived from an EMBL/GenBank/DDBJ whole genome shotgun (WGS) entry which is preliminary data.</text>
</comment>
<keyword evidence="4" id="KW-0807">Transducer</keyword>
<dbReference type="PANTHER" id="PTHR43531">
    <property type="entry name" value="PROTEIN ICFG"/>
    <property type="match status" value="1"/>
</dbReference>
<dbReference type="PROSITE" id="PS50111">
    <property type="entry name" value="CHEMOTAXIS_TRANSDUC_2"/>
    <property type="match status" value="1"/>
</dbReference>
<dbReference type="CDD" id="cd11386">
    <property type="entry name" value="MCP_signal"/>
    <property type="match status" value="1"/>
</dbReference>
<dbReference type="PRINTS" id="PR00260">
    <property type="entry name" value="CHEMTRNSDUCR"/>
</dbReference>
<feature type="domain" description="HAMP" evidence="9">
    <location>
        <begin position="391"/>
        <end position="444"/>
    </location>
</feature>
<dbReference type="Pfam" id="PF00015">
    <property type="entry name" value="MCPsignal"/>
    <property type="match status" value="1"/>
</dbReference>
<reference evidence="10 11" key="2">
    <citation type="submission" date="2020-03" db="EMBL/GenBank/DDBJ databases">
        <title>Roseomonas stagni sp. nov., isolated from pond water in Japan.</title>
        <authorList>
            <person name="Furuhata K."/>
            <person name="Miyamoto H."/>
            <person name="Goto K."/>
        </authorList>
    </citation>
    <scope>NUCLEOTIDE SEQUENCE [LARGE SCALE GENOMIC DNA]</scope>
    <source>
        <strain evidence="10 11">PeD5</strain>
    </source>
</reference>
<evidence type="ECO:0000256" key="1">
    <source>
        <dbReference type="ARBA" id="ARBA00004370"/>
    </source>
</evidence>
<dbReference type="RefSeq" id="WP_164695613.1">
    <property type="nucleotide sequence ID" value="NZ_JAAIKB010000006.1"/>
</dbReference>
<dbReference type="Gene3D" id="3.30.450.20">
    <property type="entry name" value="PAS domain"/>
    <property type="match status" value="3"/>
</dbReference>
<sequence>MSRTARALLPASFTDRRAGTDRRASARDMAAVMAAIDAVQPLMVLGTDGQVQDANAPMAALLGVAAEALAGRPHGALLVEAERDGVVHRRFREAMAAGQPCQARLRHVAGSGSVVLDLQAQPLAAEPGRPARAVVLARDVTAQAAAEARSLHIGQAMDKVSAAMMMVDRDFVVTHVNRTTIDLLKRYEPEFRKLWPSFTPERIVGMCIDTFHRDPTHQRRMLADPSRLPHRTDISVGEVKFALCVNASYASDGTYDGNILEWQEVTTLRTQQGQLAAIDKAMAVIEFGLDGRVLHANQNFLGAMGYTLEEVRGQHHSLFVDPAYRQSAEYKAFWEKLGRGEYEAAQYRRVAKGGREVWIQASYNPILDMNGRAFKVVKYATDVTAQVQAANALKLAVTQTQEVVTAAQANDLSRRVPLEGMTGEIEQLCAGLNGLLDTMSGVVAGITESCATIATASREIAMGNTDLSQRTEEQASSLEETSASLEELTSTVKQNADSAVQANKLAASASEIATRGGMVVTEVVRTMDGITQSSRKISDIIGVIDEIAFQTNILALNAAVEAARAGDQGRGFAVVAAEVRNLAQRSANAAKEIKALISDSVQKVDSGSKLVASAGQTMDEIVSSVKRVTDIMAEISAASQEQSAGIEQVNVAVAQMDKITQQNSALVEEAAAAAKSMEEQTEALAGMVSAFVLEEAAPAPKPAPKARAKATPPAARPARPAPAKAAADDEWKEF</sequence>
<evidence type="ECO:0000256" key="5">
    <source>
        <dbReference type="SAM" id="MobiDB-lite"/>
    </source>
</evidence>
<feature type="domain" description="PAS" evidence="7">
    <location>
        <begin position="25"/>
        <end position="98"/>
    </location>
</feature>
<feature type="domain" description="PAC" evidence="8">
    <location>
        <begin position="343"/>
        <end position="395"/>
    </location>
</feature>
<dbReference type="InterPro" id="IPR013656">
    <property type="entry name" value="PAS_4"/>
</dbReference>
<evidence type="ECO:0000256" key="4">
    <source>
        <dbReference type="PROSITE-ProRule" id="PRU00284"/>
    </source>
</evidence>
<dbReference type="AlphaFoldDB" id="A0A6M1LNC7"/>
<dbReference type="InterPro" id="IPR000700">
    <property type="entry name" value="PAS-assoc_C"/>
</dbReference>
<name>A0A6M1LNC7_9PROT</name>
<dbReference type="SMART" id="SM00091">
    <property type="entry name" value="PAS"/>
    <property type="match status" value="3"/>
</dbReference>
<evidence type="ECO:0000256" key="2">
    <source>
        <dbReference type="ARBA" id="ARBA00022481"/>
    </source>
</evidence>
<organism evidence="10 11">
    <name type="scientific">Falsiroseomonas algicola</name>
    <dbReference type="NCBI Taxonomy" id="2716930"/>
    <lineage>
        <taxon>Bacteria</taxon>
        <taxon>Pseudomonadati</taxon>
        <taxon>Pseudomonadota</taxon>
        <taxon>Alphaproteobacteria</taxon>
        <taxon>Acetobacterales</taxon>
        <taxon>Roseomonadaceae</taxon>
        <taxon>Falsiroseomonas</taxon>
    </lineage>
</organism>
<dbReference type="PROSITE" id="PS50113">
    <property type="entry name" value="PAC"/>
    <property type="match status" value="1"/>
</dbReference>
<dbReference type="InterPro" id="IPR013655">
    <property type="entry name" value="PAS_fold_3"/>
</dbReference>
<dbReference type="InterPro" id="IPR051310">
    <property type="entry name" value="MCP_chemotaxis"/>
</dbReference>
<dbReference type="InterPro" id="IPR035965">
    <property type="entry name" value="PAS-like_dom_sf"/>
</dbReference>
<proteinExistence type="inferred from homology"/>
<accession>A0A6M1LNC7</accession>
<dbReference type="PROSITE" id="PS50885">
    <property type="entry name" value="HAMP"/>
    <property type="match status" value="1"/>
</dbReference>
<dbReference type="CDD" id="cd00130">
    <property type="entry name" value="PAS"/>
    <property type="match status" value="2"/>
</dbReference>
<protein>
    <submittedName>
        <fullName evidence="10">PAS domain-containing protein</fullName>
    </submittedName>
</protein>
<feature type="region of interest" description="Disordered" evidence="5">
    <location>
        <begin position="698"/>
        <end position="734"/>
    </location>
</feature>
<comment type="similarity">
    <text evidence="3">Belongs to the methyl-accepting chemotaxis (MCP) protein family.</text>
</comment>
<dbReference type="PANTHER" id="PTHR43531:SF14">
    <property type="entry name" value="METHYL-ACCEPTING CHEMOTAXIS PROTEIN I-RELATED"/>
    <property type="match status" value="1"/>
</dbReference>
<dbReference type="EMBL" id="JAAIKB010000006">
    <property type="protein sequence ID" value="NGM21717.1"/>
    <property type="molecule type" value="Genomic_DNA"/>
</dbReference>
<evidence type="ECO:0000259" key="6">
    <source>
        <dbReference type="PROSITE" id="PS50111"/>
    </source>
</evidence>
<dbReference type="InterPro" id="IPR004089">
    <property type="entry name" value="MCPsignal_dom"/>
</dbReference>
<dbReference type="SUPFAM" id="SSF55785">
    <property type="entry name" value="PYP-like sensor domain (PAS domain)"/>
    <property type="match status" value="2"/>
</dbReference>
<dbReference type="SMART" id="SM00086">
    <property type="entry name" value="PAC"/>
    <property type="match status" value="2"/>
</dbReference>
<dbReference type="Proteomes" id="UP000475385">
    <property type="component" value="Unassembled WGS sequence"/>
</dbReference>
<dbReference type="Pfam" id="PF08448">
    <property type="entry name" value="PAS_4"/>
    <property type="match status" value="1"/>
</dbReference>
<dbReference type="InterPro" id="IPR001610">
    <property type="entry name" value="PAC"/>
</dbReference>
<dbReference type="SMART" id="SM00283">
    <property type="entry name" value="MA"/>
    <property type="match status" value="1"/>
</dbReference>
<dbReference type="GO" id="GO:0005886">
    <property type="term" value="C:plasma membrane"/>
    <property type="evidence" value="ECO:0007669"/>
    <property type="project" value="TreeGrafter"/>
</dbReference>
<evidence type="ECO:0000313" key="10">
    <source>
        <dbReference type="EMBL" id="NGM21717.1"/>
    </source>
</evidence>
<dbReference type="Gene3D" id="1.10.287.950">
    <property type="entry name" value="Methyl-accepting chemotaxis protein"/>
    <property type="match status" value="1"/>
</dbReference>
<comment type="subcellular location">
    <subcellularLocation>
        <location evidence="1">Membrane</location>
    </subcellularLocation>
</comment>
<feature type="compositionally biased region" description="Low complexity" evidence="5">
    <location>
        <begin position="709"/>
        <end position="725"/>
    </location>
</feature>
<dbReference type="Pfam" id="PF08447">
    <property type="entry name" value="PAS_3"/>
    <property type="match status" value="1"/>
</dbReference>
<evidence type="ECO:0000313" key="11">
    <source>
        <dbReference type="Proteomes" id="UP000475385"/>
    </source>
</evidence>